<keyword evidence="6" id="KW-0732">Signal</keyword>
<sequence length="523" mass="57990">MVRQRRASRCRILALLAHAASHAMADGKEMGPVVFKNFLRHDFELRWLGRSGESVAMGQVPSMGDTSLGKTYEGHVFRLVRPGAAGAGEEVEAEFRMEAGRNAYTVGPDPGDAEALVDPRYMRHLQEQESSKFERALGRLHQQGELKAVSLMRSVAAAAADVGMGIVVKNFRRWPVQLFYDDGSPSGAYNGEVPAMAETASITSFPGHAFNVMRKGSDGELERVTRFVMDRAVRNYVLEPEEQDMSHPDYLKHLKVQRQNAEYLKRTGLEWLGAQPPDPPTLPMYAPGSELGAVAHTVKVRRRRKSGDEPSHDTIHLRALTWNPHGPRLFLLEGLLDQEECQHIIGEAEDRLGEGRVGGSNSRGFSSKTRTSKVAFLPRSASPMLEAIHERFADALNVTDKQLRASAEPLQVVRYLQRQEYSPHSDYEPTSGLDRLATLLVYLETAESGGGTSFPRAFADRGIEVRPKQGDAILFYSMLPDGNMDELALHAGMPVVSGMKRVCNLWMHSHGDKPDPRWAGAEL</sequence>
<dbReference type="SMART" id="SM00702">
    <property type="entry name" value="P4Hc"/>
    <property type="match status" value="1"/>
</dbReference>
<keyword evidence="4" id="KW-0560">Oxidoreductase</keyword>
<feature type="signal peptide" evidence="6">
    <location>
        <begin position="1"/>
        <end position="25"/>
    </location>
</feature>
<feature type="domain" description="Fe2OG dioxygenase" evidence="7">
    <location>
        <begin position="406"/>
        <end position="509"/>
    </location>
</feature>
<keyword evidence="2" id="KW-0479">Metal-binding</keyword>
<dbReference type="GO" id="GO:0031418">
    <property type="term" value="F:L-ascorbic acid binding"/>
    <property type="evidence" value="ECO:0007669"/>
    <property type="project" value="InterPro"/>
</dbReference>
<accession>A0A7S4UA26</accession>
<dbReference type="InterPro" id="IPR044862">
    <property type="entry name" value="Pro_4_hyd_alph_FE2OG_OXY"/>
</dbReference>
<dbReference type="PROSITE" id="PS51471">
    <property type="entry name" value="FE2OG_OXY"/>
    <property type="match status" value="1"/>
</dbReference>
<feature type="chain" id="PRO_5030774871" description="Fe2OG dioxygenase domain-containing protein" evidence="6">
    <location>
        <begin position="26"/>
        <end position="523"/>
    </location>
</feature>
<evidence type="ECO:0000256" key="6">
    <source>
        <dbReference type="SAM" id="SignalP"/>
    </source>
</evidence>
<dbReference type="GO" id="GO:0004656">
    <property type="term" value="F:procollagen-proline 4-dioxygenase activity"/>
    <property type="evidence" value="ECO:0007669"/>
    <property type="project" value="TreeGrafter"/>
</dbReference>
<proteinExistence type="predicted"/>
<evidence type="ECO:0000256" key="2">
    <source>
        <dbReference type="ARBA" id="ARBA00022723"/>
    </source>
</evidence>
<protein>
    <recommendedName>
        <fullName evidence="7">Fe2OG dioxygenase domain-containing protein</fullName>
    </recommendedName>
</protein>
<dbReference type="GO" id="GO:0005506">
    <property type="term" value="F:iron ion binding"/>
    <property type="evidence" value="ECO:0007669"/>
    <property type="project" value="InterPro"/>
</dbReference>
<dbReference type="PANTHER" id="PTHR10869:SF226">
    <property type="entry name" value="PROLYL 4-HYDROXYLASE ALPHA SUBUNIT DOMAIN-CONTAINING PROTEIN"/>
    <property type="match status" value="1"/>
</dbReference>
<evidence type="ECO:0000256" key="5">
    <source>
        <dbReference type="ARBA" id="ARBA00023004"/>
    </source>
</evidence>
<name>A0A7S4UA26_9DINO</name>
<organism evidence="8">
    <name type="scientific">Alexandrium monilatum</name>
    <dbReference type="NCBI Taxonomy" id="311494"/>
    <lineage>
        <taxon>Eukaryota</taxon>
        <taxon>Sar</taxon>
        <taxon>Alveolata</taxon>
        <taxon>Dinophyceae</taxon>
        <taxon>Gonyaulacales</taxon>
        <taxon>Pyrocystaceae</taxon>
        <taxon>Alexandrium</taxon>
    </lineage>
</organism>
<dbReference type="Gene3D" id="2.60.120.620">
    <property type="entry name" value="q2cbj1_9rhob like domain"/>
    <property type="match status" value="1"/>
</dbReference>
<dbReference type="Pfam" id="PF13640">
    <property type="entry name" value="2OG-FeII_Oxy_3"/>
    <property type="match status" value="1"/>
</dbReference>
<evidence type="ECO:0000256" key="4">
    <source>
        <dbReference type="ARBA" id="ARBA00023002"/>
    </source>
</evidence>
<evidence type="ECO:0000313" key="8">
    <source>
        <dbReference type="EMBL" id="CAE4561843.1"/>
    </source>
</evidence>
<evidence type="ECO:0000256" key="1">
    <source>
        <dbReference type="ARBA" id="ARBA00001961"/>
    </source>
</evidence>
<keyword evidence="3" id="KW-0223">Dioxygenase</keyword>
<reference evidence="8" key="1">
    <citation type="submission" date="2021-01" db="EMBL/GenBank/DDBJ databases">
        <authorList>
            <person name="Corre E."/>
            <person name="Pelletier E."/>
            <person name="Niang G."/>
            <person name="Scheremetjew M."/>
            <person name="Finn R."/>
            <person name="Kale V."/>
            <person name="Holt S."/>
            <person name="Cochrane G."/>
            <person name="Meng A."/>
            <person name="Brown T."/>
            <person name="Cohen L."/>
        </authorList>
    </citation>
    <scope>NUCLEOTIDE SEQUENCE</scope>
    <source>
        <strain evidence="8">CCMP3105</strain>
    </source>
</reference>
<dbReference type="GO" id="GO:0005783">
    <property type="term" value="C:endoplasmic reticulum"/>
    <property type="evidence" value="ECO:0007669"/>
    <property type="project" value="TreeGrafter"/>
</dbReference>
<dbReference type="AlphaFoldDB" id="A0A7S4UA26"/>
<dbReference type="InterPro" id="IPR005123">
    <property type="entry name" value="Oxoglu/Fe-dep_dioxygenase_dom"/>
</dbReference>
<keyword evidence="5" id="KW-0408">Iron</keyword>
<dbReference type="InterPro" id="IPR045054">
    <property type="entry name" value="P4HA-like"/>
</dbReference>
<evidence type="ECO:0000259" key="7">
    <source>
        <dbReference type="PROSITE" id="PS51471"/>
    </source>
</evidence>
<gene>
    <name evidence="8" type="ORF">AMON00008_LOCUS1462</name>
</gene>
<dbReference type="EMBL" id="HBNR01002076">
    <property type="protein sequence ID" value="CAE4561843.1"/>
    <property type="molecule type" value="Transcribed_RNA"/>
</dbReference>
<comment type="cofactor">
    <cofactor evidence="1">
        <name>L-ascorbate</name>
        <dbReference type="ChEBI" id="CHEBI:38290"/>
    </cofactor>
</comment>
<evidence type="ECO:0000256" key="3">
    <source>
        <dbReference type="ARBA" id="ARBA00022964"/>
    </source>
</evidence>
<dbReference type="PANTHER" id="PTHR10869">
    <property type="entry name" value="PROLYL 4-HYDROXYLASE ALPHA SUBUNIT"/>
    <property type="match status" value="1"/>
</dbReference>
<dbReference type="InterPro" id="IPR006620">
    <property type="entry name" value="Pro_4_hyd_alph"/>
</dbReference>